<dbReference type="AlphaFoldDB" id="A0A2P2NIQ6"/>
<keyword evidence="1" id="KW-0812">Transmembrane</keyword>
<sequence length="33" mass="4042">MYRNMFSFWFLVFYSNFSLAFSIKLALLEITLK</sequence>
<organism evidence="2">
    <name type="scientific">Rhizophora mucronata</name>
    <name type="common">Asiatic mangrove</name>
    <dbReference type="NCBI Taxonomy" id="61149"/>
    <lineage>
        <taxon>Eukaryota</taxon>
        <taxon>Viridiplantae</taxon>
        <taxon>Streptophyta</taxon>
        <taxon>Embryophyta</taxon>
        <taxon>Tracheophyta</taxon>
        <taxon>Spermatophyta</taxon>
        <taxon>Magnoliopsida</taxon>
        <taxon>eudicotyledons</taxon>
        <taxon>Gunneridae</taxon>
        <taxon>Pentapetalae</taxon>
        <taxon>rosids</taxon>
        <taxon>fabids</taxon>
        <taxon>Malpighiales</taxon>
        <taxon>Rhizophoraceae</taxon>
        <taxon>Rhizophora</taxon>
    </lineage>
</organism>
<dbReference type="EMBL" id="GGEC01061897">
    <property type="protein sequence ID" value="MBX42381.1"/>
    <property type="molecule type" value="Transcribed_RNA"/>
</dbReference>
<accession>A0A2P2NIQ6</accession>
<protein>
    <submittedName>
        <fullName evidence="2">Uncharacterized protein</fullName>
    </submittedName>
</protein>
<evidence type="ECO:0000256" key="1">
    <source>
        <dbReference type="SAM" id="Phobius"/>
    </source>
</evidence>
<reference evidence="2" key="1">
    <citation type="submission" date="2018-02" db="EMBL/GenBank/DDBJ databases">
        <title>Rhizophora mucronata_Transcriptome.</title>
        <authorList>
            <person name="Meera S.P."/>
            <person name="Sreeshan A."/>
            <person name="Augustine A."/>
        </authorList>
    </citation>
    <scope>NUCLEOTIDE SEQUENCE</scope>
    <source>
        <tissue evidence="2">Leaf</tissue>
    </source>
</reference>
<name>A0A2P2NIQ6_RHIMU</name>
<evidence type="ECO:0000313" key="2">
    <source>
        <dbReference type="EMBL" id="MBX42381.1"/>
    </source>
</evidence>
<keyword evidence="1" id="KW-0472">Membrane</keyword>
<proteinExistence type="predicted"/>
<feature type="transmembrane region" description="Helical" evidence="1">
    <location>
        <begin position="6"/>
        <end position="27"/>
    </location>
</feature>
<keyword evidence="1" id="KW-1133">Transmembrane helix</keyword>